<comment type="caution">
    <text evidence="1">The sequence shown here is derived from an EMBL/GenBank/DDBJ whole genome shotgun (WGS) entry which is preliminary data.</text>
</comment>
<dbReference type="PANTHER" id="PTHR48049">
    <property type="entry name" value="GLYCOSYLTRANSFERASE"/>
    <property type="match status" value="1"/>
</dbReference>
<evidence type="ECO:0000313" key="2">
    <source>
        <dbReference type="Proteomes" id="UP000652761"/>
    </source>
</evidence>
<keyword evidence="2" id="KW-1185">Reference proteome</keyword>
<dbReference type="GO" id="GO:0035251">
    <property type="term" value="F:UDP-glucosyltransferase activity"/>
    <property type="evidence" value="ECO:0007669"/>
    <property type="project" value="InterPro"/>
</dbReference>
<sequence length="166" mass="18268">MDGVGKEGQLHIVVFPWVAFGHMAPFLELSKALARRGHLVSYLSTRRNIQRLPRIPPRLSSLITLVELHLPPTEGLPEGAESTMDLEFDKVPCLKKAVDGLEEQVAEFLATASPPVDWVVHDFIQYWMPRAAARAAVPCALFSVYSPWMHAFLGAPRTAPNADGGS</sequence>
<proteinExistence type="predicted"/>
<reference evidence="1" key="1">
    <citation type="submission" date="2017-07" db="EMBL/GenBank/DDBJ databases">
        <title>Taro Niue Genome Assembly and Annotation.</title>
        <authorList>
            <person name="Atibalentja N."/>
            <person name="Keating K."/>
            <person name="Fields C.J."/>
        </authorList>
    </citation>
    <scope>NUCLEOTIDE SEQUENCE</scope>
    <source>
        <strain evidence="1">Niue_2</strain>
        <tissue evidence="1">Leaf</tissue>
    </source>
</reference>
<evidence type="ECO:0000313" key="1">
    <source>
        <dbReference type="EMBL" id="MQM15014.1"/>
    </source>
</evidence>
<dbReference type="PANTHER" id="PTHR48049:SF60">
    <property type="entry name" value="UDP-GLYCOSYLTRANSFERASE 91B1"/>
    <property type="match status" value="1"/>
</dbReference>
<gene>
    <name evidence="1" type="ORF">Taro_047947</name>
</gene>
<dbReference type="AlphaFoldDB" id="A0A843X7K0"/>
<dbReference type="OrthoDB" id="784816at2759"/>
<dbReference type="Proteomes" id="UP000652761">
    <property type="component" value="Unassembled WGS sequence"/>
</dbReference>
<dbReference type="EMBL" id="NMUH01006323">
    <property type="protein sequence ID" value="MQM15014.1"/>
    <property type="molecule type" value="Genomic_DNA"/>
</dbReference>
<evidence type="ECO:0008006" key="3">
    <source>
        <dbReference type="Google" id="ProtNLM"/>
    </source>
</evidence>
<dbReference type="SUPFAM" id="SSF53756">
    <property type="entry name" value="UDP-Glycosyltransferase/glycogen phosphorylase"/>
    <property type="match status" value="1"/>
</dbReference>
<organism evidence="1 2">
    <name type="scientific">Colocasia esculenta</name>
    <name type="common">Wild taro</name>
    <name type="synonym">Arum esculentum</name>
    <dbReference type="NCBI Taxonomy" id="4460"/>
    <lineage>
        <taxon>Eukaryota</taxon>
        <taxon>Viridiplantae</taxon>
        <taxon>Streptophyta</taxon>
        <taxon>Embryophyta</taxon>
        <taxon>Tracheophyta</taxon>
        <taxon>Spermatophyta</taxon>
        <taxon>Magnoliopsida</taxon>
        <taxon>Liliopsida</taxon>
        <taxon>Araceae</taxon>
        <taxon>Aroideae</taxon>
        <taxon>Colocasieae</taxon>
        <taxon>Colocasia</taxon>
    </lineage>
</organism>
<dbReference type="Gene3D" id="3.40.50.2000">
    <property type="entry name" value="Glycogen Phosphorylase B"/>
    <property type="match status" value="1"/>
</dbReference>
<accession>A0A843X7K0</accession>
<dbReference type="InterPro" id="IPR050481">
    <property type="entry name" value="UDP-glycosyltransf_plant"/>
</dbReference>
<name>A0A843X7K0_COLES</name>
<protein>
    <recommendedName>
        <fullName evidence="3">UDP-rhamnose:rhamnosyltransferase 1</fullName>
    </recommendedName>
</protein>